<keyword evidence="1 6" id="KW-0436">Ligase</keyword>
<evidence type="ECO:0000256" key="3">
    <source>
        <dbReference type="ARBA" id="ARBA00023098"/>
    </source>
</evidence>
<dbReference type="RefSeq" id="WP_147154731.1">
    <property type="nucleotide sequence ID" value="NZ_BKAJ01000127.1"/>
</dbReference>
<dbReference type="Proteomes" id="UP000321058">
    <property type="component" value="Unassembled WGS sequence"/>
</dbReference>
<dbReference type="PROSITE" id="PS00455">
    <property type="entry name" value="AMP_BINDING"/>
    <property type="match status" value="1"/>
</dbReference>
<keyword evidence="7" id="KW-1185">Reference proteome</keyword>
<evidence type="ECO:0000256" key="4">
    <source>
        <dbReference type="SAM" id="MobiDB-lite"/>
    </source>
</evidence>
<name>A0A512NK88_9HYPH</name>
<reference evidence="6 7" key="1">
    <citation type="submission" date="2019-07" db="EMBL/GenBank/DDBJ databases">
        <title>Whole genome shotgun sequence of Reyranella soli NBRC 108950.</title>
        <authorList>
            <person name="Hosoyama A."/>
            <person name="Uohara A."/>
            <person name="Ohji S."/>
            <person name="Ichikawa N."/>
        </authorList>
    </citation>
    <scope>NUCLEOTIDE SEQUENCE [LARGE SCALE GENOMIC DNA]</scope>
    <source>
        <strain evidence="6 7">NBRC 108950</strain>
    </source>
</reference>
<dbReference type="OrthoDB" id="9803968at2"/>
<evidence type="ECO:0000256" key="1">
    <source>
        <dbReference type="ARBA" id="ARBA00022598"/>
    </source>
</evidence>
<dbReference type="Gene3D" id="3.40.50.12780">
    <property type="entry name" value="N-terminal domain of ligase-like"/>
    <property type="match status" value="1"/>
</dbReference>
<feature type="compositionally biased region" description="Basic and acidic residues" evidence="4">
    <location>
        <begin position="10"/>
        <end position="21"/>
    </location>
</feature>
<dbReference type="GO" id="GO:0016020">
    <property type="term" value="C:membrane"/>
    <property type="evidence" value="ECO:0007669"/>
    <property type="project" value="TreeGrafter"/>
</dbReference>
<organism evidence="6 7">
    <name type="scientific">Reyranella soli</name>
    <dbReference type="NCBI Taxonomy" id="1230389"/>
    <lineage>
        <taxon>Bacteria</taxon>
        <taxon>Pseudomonadati</taxon>
        <taxon>Pseudomonadota</taxon>
        <taxon>Alphaproteobacteria</taxon>
        <taxon>Hyphomicrobiales</taxon>
        <taxon>Reyranellaceae</taxon>
        <taxon>Reyranella</taxon>
    </lineage>
</organism>
<sequence length="659" mass="72803">MTTGTADSATDARDTFPKLLAERARTSPDRPAYREKEYGIWQSHSWGHVAAEIRLFAAGLADLGFRRGDRLIVVGDNRPLLYWSMCAAQSLGGVPVPVYQDSVADELAYVVEHAGARFALAENQEQVDKLLEIQKKVPTLEVVIYQDPRGLRHYTGLLSSDEVQARGARRLEATPDLVSAEVARGRGSDDAIMLYTSGTTGRPKGAVLSYDNLIWAAKAGGDFDGLKEGDELLSYLPMAWVGDHIFSYAQCYVVGLVVNCPESAATVMTDLREIGPTYYFAPPRVLENLITQVTIRMEDAGFIKRRLFQFFMAVARKVGPNLLDGRPVSLLDRLLYGLGNLLIYGPLKNTLGMSRVRVAYTAGEAVGPEIFNFYRALGVNMKQLYGQTEASVFVTIHPNGEVFPDTVGKPVANVELRIADSGEVLYRSPGVFKEYFKNLEATNDTKTADGWVHTGDAGYLDDRGHLRIIDRAKDVGKLNDGTLFAPKFIENKLKFFPHINEAVAFGHGRDFVAVFVNIDMTAVGDWAERRNFSYASYQELAARKEVYDLVQGEIERVNRDLGGDPRMAGAQIRRFLILHKALDADDGELTRTNKVRRGFIGERYKPLVDALYGNARSAHIKVDVTFEDGRKGSIEGDVEIRDLAPHPGAGGAVPLRKAS</sequence>
<accession>A0A512NK88</accession>
<dbReference type="PANTHER" id="PTHR43272">
    <property type="entry name" value="LONG-CHAIN-FATTY-ACID--COA LIGASE"/>
    <property type="match status" value="1"/>
</dbReference>
<comment type="caution">
    <text evidence="6">The sequence shown here is derived from an EMBL/GenBank/DDBJ whole genome shotgun (WGS) entry which is preliminary data.</text>
</comment>
<dbReference type="EMBL" id="BKAJ01000127">
    <property type="protein sequence ID" value="GEP59364.1"/>
    <property type="molecule type" value="Genomic_DNA"/>
</dbReference>
<evidence type="ECO:0000256" key="2">
    <source>
        <dbReference type="ARBA" id="ARBA00022832"/>
    </source>
</evidence>
<evidence type="ECO:0000313" key="7">
    <source>
        <dbReference type="Proteomes" id="UP000321058"/>
    </source>
</evidence>
<dbReference type="AlphaFoldDB" id="A0A512NK88"/>
<protein>
    <submittedName>
        <fullName evidence="6">Long-chain-fatty-acid--CoA ligase</fullName>
    </submittedName>
</protein>
<keyword evidence="2" id="KW-0276">Fatty acid metabolism</keyword>
<dbReference type="InterPro" id="IPR042099">
    <property type="entry name" value="ANL_N_sf"/>
</dbReference>
<keyword evidence="3" id="KW-0443">Lipid metabolism</keyword>
<dbReference type="InterPro" id="IPR000873">
    <property type="entry name" value="AMP-dep_synth/lig_dom"/>
</dbReference>
<proteinExistence type="predicted"/>
<dbReference type="InterPro" id="IPR020845">
    <property type="entry name" value="AMP-binding_CS"/>
</dbReference>
<dbReference type="SUPFAM" id="SSF56801">
    <property type="entry name" value="Acetyl-CoA synthetase-like"/>
    <property type="match status" value="1"/>
</dbReference>
<dbReference type="GO" id="GO:0004467">
    <property type="term" value="F:long-chain fatty acid-CoA ligase activity"/>
    <property type="evidence" value="ECO:0007669"/>
    <property type="project" value="TreeGrafter"/>
</dbReference>
<evidence type="ECO:0000313" key="6">
    <source>
        <dbReference type="EMBL" id="GEP59364.1"/>
    </source>
</evidence>
<dbReference type="Pfam" id="PF00501">
    <property type="entry name" value="AMP-binding"/>
    <property type="match status" value="1"/>
</dbReference>
<evidence type="ECO:0000259" key="5">
    <source>
        <dbReference type="Pfam" id="PF00501"/>
    </source>
</evidence>
<gene>
    <name evidence="6" type="ORF">RSO01_65300</name>
</gene>
<feature type="domain" description="AMP-dependent synthetase/ligase" evidence="5">
    <location>
        <begin position="21"/>
        <end position="436"/>
    </location>
</feature>
<dbReference type="Pfam" id="PF23562">
    <property type="entry name" value="AMP-binding_C_3"/>
    <property type="match status" value="1"/>
</dbReference>
<dbReference type="PANTHER" id="PTHR43272:SF32">
    <property type="entry name" value="AMP-DEPENDENT SYNTHETASE_LIGASE DOMAIN-CONTAINING PROTEIN"/>
    <property type="match status" value="1"/>
</dbReference>
<feature type="region of interest" description="Disordered" evidence="4">
    <location>
        <begin position="1"/>
        <end position="21"/>
    </location>
</feature>